<dbReference type="PIRSF" id="PIRSF017804">
    <property type="entry name" value="Secretion_EccD1"/>
    <property type="match status" value="1"/>
</dbReference>
<evidence type="ECO:0000256" key="2">
    <source>
        <dbReference type="ARBA" id="ARBA00006162"/>
    </source>
</evidence>
<gene>
    <name evidence="9" type="ORF">SAMN05421803_13634</name>
</gene>
<evidence type="ECO:0000256" key="5">
    <source>
        <dbReference type="ARBA" id="ARBA00022989"/>
    </source>
</evidence>
<dbReference type="Proteomes" id="UP000184452">
    <property type="component" value="Unassembled WGS sequence"/>
</dbReference>
<comment type="subcellular location">
    <subcellularLocation>
        <location evidence="1">Cell membrane</location>
        <topology evidence="1">Multi-pass membrane protein</topology>
    </subcellularLocation>
</comment>
<accession>A0A1M6VQR2</accession>
<keyword evidence="10" id="KW-1185">Reference proteome</keyword>
<feature type="transmembrane region" description="Helical" evidence="7">
    <location>
        <begin position="403"/>
        <end position="423"/>
    </location>
</feature>
<feature type="transmembrane region" description="Helical" evidence="7">
    <location>
        <begin position="262"/>
        <end position="281"/>
    </location>
</feature>
<evidence type="ECO:0000259" key="8">
    <source>
        <dbReference type="Pfam" id="PF19053"/>
    </source>
</evidence>
<evidence type="ECO:0000256" key="6">
    <source>
        <dbReference type="ARBA" id="ARBA00023136"/>
    </source>
</evidence>
<dbReference type="Pfam" id="PF19053">
    <property type="entry name" value="EccD"/>
    <property type="match status" value="1"/>
</dbReference>
<feature type="transmembrane region" description="Helical" evidence="7">
    <location>
        <begin position="150"/>
        <end position="170"/>
    </location>
</feature>
<evidence type="ECO:0000256" key="7">
    <source>
        <dbReference type="SAM" id="Phobius"/>
    </source>
</evidence>
<organism evidence="9 10">
    <name type="scientific">Nocardiopsis flavescens</name>
    <dbReference type="NCBI Taxonomy" id="758803"/>
    <lineage>
        <taxon>Bacteria</taxon>
        <taxon>Bacillati</taxon>
        <taxon>Actinomycetota</taxon>
        <taxon>Actinomycetes</taxon>
        <taxon>Streptosporangiales</taxon>
        <taxon>Nocardiopsidaceae</taxon>
        <taxon>Nocardiopsis</taxon>
    </lineage>
</organism>
<feature type="transmembrane region" description="Helical" evidence="7">
    <location>
        <begin position="206"/>
        <end position="229"/>
    </location>
</feature>
<dbReference type="InterPro" id="IPR044049">
    <property type="entry name" value="EccD_transm"/>
</dbReference>
<dbReference type="Gene3D" id="3.10.20.90">
    <property type="entry name" value="Phosphatidylinositol 3-kinase Catalytic Subunit, Chain A, domain 1"/>
    <property type="match status" value="1"/>
</dbReference>
<evidence type="ECO:0000256" key="4">
    <source>
        <dbReference type="ARBA" id="ARBA00022692"/>
    </source>
</evidence>
<feature type="transmembrane region" description="Helical" evidence="7">
    <location>
        <begin position="326"/>
        <end position="343"/>
    </location>
</feature>
<comment type="similarity">
    <text evidence="2">Belongs to the EccD/Snm4 family.</text>
</comment>
<feature type="domain" description="EccD-like transmembrane" evidence="8">
    <location>
        <begin position="124"/>
        <end position="464"/>
    </location>
</feature>
<dbReference type="InterPro" id="IPR024962">
    <property type="entry name" value="YukD-like"/>
</dbReference>
<feature type="transmembrane region" description="Helical" evidence="7">
    <location>
        <begin position="435"/>
        <end position="461"/>
    </location>
</feature>
<dbReference type="STRING" id="758803.SAMN05421803_13634"/>
<sequence length="466" mass="48434">MSDSSAVDPCRLMIRAPQRAFEIAAPVEVPLSEIIPTLVLYAEGDDGEDLDESGLEHDGWVLQQLGDEPLDEDETLASLGLCHGETLYLRPRREQLPPVHFDDIVDGVATGMSERPDRWSPAHTRVLLQVLGLVVLLLGLGVLTGGGRNLFTVLGASASAVLMLLSAWAASRAMADLSASTGLAGCATLAMGLAGALIPTGEPGTLFTGAVILTASVTAAGASVLGVAAVAGSIPFFTALFVVEVLGVVGGLLLMFLPNTSVADAAALVAIVALFTGTYAPQLAFRLSGLKLPALPSNPKQLQEEIDPLPARRVLDRTALADRFQTALYASTGAVITVCATVLALTPGWVPKTLVLILCLVMLLQSRGLGSAWQRALMVGPPWAALSVLAIALAWGAEPLGRLLAVLGLFGATTVLAVISWSLPGRRALPHWGRAAEIIQLLLCVALIPLVLAQFGVFGLLRGIGG</sequence>
<dbReference type="AlphaFoldDB" id="A0A1M6VQR2"/>
<feature type="transmembrane region" description="Helical" evidence="7">
    <location>
        <begin position="376"/>
        <end position="397"/>
    </location>
</feature>
<feature type="transmembrane region" description="Helical" evidence="7">
    <location>
        <begin position="126"/>
        <end position="144"/>
    </location>
</feature>
<evidence type="ECO:0000313" key="9">
    <source>
        <dbReference type="EMBL" id="SHK83830.1"/>
    </source>
</evidence>
<evidence type="ECO:0000313" key="10">
    <source>
        <dbReference type="Proteomes" id="UP000184452"/>
    </source>
</evidence>
<dbReference type="EMBL" id="FQZK01000036">
    <property type="protein sequence ID" value="SHK83830.1"/>
    <property type="molecule type" value="Genomic_DNA"/>
</dbReference>
<dbReference type="InterPro" id="IPR006707">
    <property type="entry name" value="T7SS_EccD"/>
</dbReference>
<reference evidence="9 10" key="1">
    <citation type="submission" date="2016-11" db="EMBL/GenBank/DDBJ databases">
        <authorList>
            <person name="Jaros S."/>
            <person name="Januszkiewicz K."/>
            <person name="Wedrychowicz H."/>
        </authorList>
    </citation>
    <scope>NUCLEOTIDE SEQUENCE [LARGE SCALE GENOMIC DNA]</scope>
    <source>
        <strain evidence="9 10">CGMCC 4.5723</strain>
    </source>
</reference>
<keyword evidence="4 7" id="KW-0812">Transmembrane</keyword>
<keyword evidence="5 7" id="KW-1133">Transmembrane helix</keyword>
<proteinExistence type="inferred from homology"/>
<dbReference type="RefSeq" id="WP_073384176.1">
    <property type="nucleotide sequence ID" value="NZ_FQZK01000036.1"/>
</dbReference>
<evidence type="ECO:0000256" key="1">
    <source>
        <dbReference type="ARBA" id="ARBA00004651"/>
    </source>
</evidence>
<name>A0A1M6VQR2_9ACTN</name>
<evidence type="ECO:0000256" key="3">
    <source>
        <dbReference type="ARBA" id="ARBA00022475"/>
    </source>
</evidence>
<protein>
    <submittedName>
        <fullName evidence="9">Type VII secretion integral membrane protein EccD</fullName>
    </submittedName>
</protein>
<keyword evidence="6 7" id="KW-0472">Membrane</keyword>
<feature type="transmembrane region" description="Helical" evidence="7">
    <location>
        <begin position="236"/>
        <end position="256"/>
    </location>
</feature>
<dbReference type="NCBIfam" id="TIGR03920">
    <property type="entry name" value="T7SS_EccD"/>
    <property type="match status" value="1"/>
</dbReference>
<feature type="transmembrane region" description="Helical" evidence="7">
    <location>
        <begin position="182"/>
        <end position="200"/>
    </location>
</feature>
<dbReference type="OrthoDB" id="4775372at2"/>
<keyword evidence="3" id="KW-1003">Cell membrane</keyword>
<dbReference type="GO" id="GO:0005886">
    <property type="term" value="C:plasma membrane"/>
    <property type="evidence" value="ECO:0007669"/>
    <property type="project" value="UniProtKB-SubCell"/>
</dbReference>
<feature type="transmembrane region" description="Helical" evidence="7">
    <location>
        <begin position="349"/>
        <end position="364"/>
    </location>
</feature>
<dbReference type="Pfam" id="PF08817">
    <property type="entry name" value="YukD"/>
    <property type="match status" value="1"/>
</dbReference>